<sequence length="239" mass="27285">MSYIIASKTVKAISFSCLGFEGSIVEFVGQADLLEPRQMPSHSQAANALLSGSPAEAKPCVTVLYTPTDTDVRREFETEFKDVDLLMDTSQCVPGFVKLVPVMTELWPCEQDERGRKMYLPHLKMTQTVGSLYNTEGTKVFAITKMCISFRAHWPDEAKEWIVRTRPHNWPSQKVRKVIIQNGCRIIPHDSHTSRQMWKIDFGVSEEILLRQAVSSYQQMGDNFTLKSTWTFNDVEPKF</sequence>
<comment type="caution">
    <text evidence="2">The sequence shown here is derived from an EMBL/GenBank/DDBJ whole genome shotgun (WGS) entry which is preliminary data.</text>
</comment>
<gene>
    <name evidence="2" type="ORF">ACJMK2_024796</name>
</gene>
<dbReference type="AlphaFoldDB" id="A0ABD3XEH8"/>
<evidence type="ECO:0000259" key="1">
    <source>
        <dbReference type="Pfam" id="PF03281"/>
    </source>
</evidence>
<keyword evidence="3" id="KW-1185">Reference proteome</keyword>
<dbReference type="Pfam" id="PF03281">
    <property type="entry name" value="Mab-21"/>
    <property type="match status" value="1"/>
</dbReference>
<accession>A0ABD3XEH8</accession>
<organism evidence="2 3">
    <name type="scientific">Sinanodonta woodiana</name>
    <name type="common">Chinese pond mussel</name>
    <name type="synonym">Anodonta woodiana</name>
    <dbReference type="NCBI Taxonomy" id="1069815"/>
    <lineage>
        <taxon>Eukaryota</taxon>
        <taxon>Metazoa</taxon>
        <taxon>Spiralia</taxon>
        <taxon>Lophotrochozoa</taxon>
        <taxon>Mollusca</taxon>
        <taxon>Bivalvia</taxon>
        <taxon>Autobranchia</taxon>
        <taxon>Heteroconchia</taxon>
        <taxon>Palaeoheterodonta</taxon>
        <taxon>Unionida</taxon>
        <taxon>Unionoidea</taxon>
        <taxon>Unionidae</taxon>
        <taxon>Unioninae</taxon>
        <taxon>Sinanodonta</taxon>
    </lineage>
</organism>
<evidence type="ECO:0000313" key="2">
    <source>
        <dbReference type="EMBL" id="KAL3884679.1"/>
    </source>
</evidence>
<dbReference type="EMBL" id="JBJQND010000002">
    <property type="protein sequence ID" value="KAL3884679.1"/>
    <property type="molecule type" value="Genomic_DNA"/>
</dbReference>
<dbReference type="Proteomes" id="UP001634394">
    <property type="component" value="Unassembled WGS sequence"/>
</dbReference>
<proteinExistence type="predicted"/>
<evidence type="ECO:0000313" key="3">
    <source>
        <dbReference type="Proteomes" id="UP001634394"/>
    </source>
</evidence>
<dbReference type="InterPro" id="IPR046903">
    <property type="entry name" value="Mab-21-like_nuc_Trfase"/>
</dbReference>
<protein>
    <recommendedName>
        <fullName evidence="1">Mab-21-like nucleotidyltransferase domain-containing protein</fullName>
    </recommendedName>
</protein>
<feature type="domain" description="Mab-21-like nucleotidyltransferase" evidence="1">
    <location>
        <begin position="146"/>
        <end position="211"/>
    </location>
</feature>
<reference evidence="2 3" key="1">
    <citation type="submission" date="2024-11" db="EMBL/GenBank/DDBJ databases">
        <title>Chromosome-level genome assembly of the freshwater bivalve Anodonta woodiana.</title>
        <authorList>
            <person name="Chen X."/>
        </authorList>
    </citation>
    <scope>NUCLEOTIDE SEQUENCE [LARGE SCALE GENOMIC DNA]</scope>
    <source>
        <strain evidence="2">MN2024</strain>
        <tissue evidence="2">Gills</tissue>
    </source>
</reference>
<name>A0ABD3XEH8_SINWO</name>